<sequence length="371" mass="37122">MSINTAIGQAYPERLRPRALALMSACWIIPSLAGPPLAGLVSEWWSWRMVFHGLAALTVLPAIVLAVALRGAAWHRPALPADPAGPAPDSRGSAPSRPPLLLAAGVSLGAALAQYGVSGWDVRHLLFAAGGFALLVVLAPRLLPPGTWRAAQGLPATVLLCGLSSGTYFTIEAFAPLMLIDERNVSTVVTGLAFTGAALAWAAASWVQGRLLEERPRHRLVAVGALIMTVAAGLAVAGSLPGAPVLAAAAAMPVAAVGMGLLAPSLTVLSLSHSAPGRQGHASSAMQTAQNLGQITVMALSSAVLNAGIGAGASPSGGYGAAFGLLLVPTVVVLLLAGRARAARGTVVAGSGGRTPAAGDNRASAVGGHAD</sequence>
<keyword evidence="2" id="KW-0813">Transport</keyword>
<dbReference type="InterPro" id="IPR036259">
    <property type="entry name" value="MFS_trans_sf"/>
</dbReference>
<feature type="transmembrane region" description="Helical" evidence="8">
    <location>
        <begin position="246"/>
        <end position="271"/>
    </location>
</feature>
<feature type="domain" description="Major facilitator superfamily (MFS) profile" evidence="9">
    <location>
        <begin position="1"/>
        <end position="341"/>
    </location>
</feature>
<gene>
    <name evidence="10" type="ORF">SYYSPA8_32950</name>
</gene>
<evidence type="ECO:0000259" key="9">
    <source>
        <dbReference type="PROSITE" id="PS50850"/>
    </source>
</evidence>
<dbReference type="InterPro" id="IPR020846">
    <property type="entry name" value="MFS_dom"/>
</dbReference>
<evidence type="ECO:0000256" key="8">
    <source>
        <dbReference type="SAM" id="Phobius"/>
    </source>
</evidence>
<keyword evidence="11" id="KW-1185">Reference proteome</keyword>
<dbReference type="PANTHER" id="PTHR42718:SF9">
    <property type="entry name" value="MAJOR FACILITATOR SUPERFAMILY MULTIDRUG TRANSPORTER MFSC"/>
    <property type="match status" value="1"/>
</dbReference>
<evidence type="ECO:0000313" key="11">
    <source>
        <dbReference type="Proteomes" id="UP001291653"/>
    </source>
</evidence>
<dbReference type="Gene3D" id="1.20.1250.20">
    <property type="entry name" value="MFS general substrate transporter like domains"/>
    <property type="match status" value="2"/>
</dbReference>
<dbReference type="Pfam" id="PF07690">
    <property type="entry name" value="MFS_1"/>
    <property type="match status" value="1"/>
</dbReference>
<name>A0ABQ5P9E1_9ACTN</name>
<feature type="region of interest" description="Disordered" evidence="7">
    <location>
        <begin position="348"/>
        <end position="371"/>
    </location>
</feature>
<feature type="transmembrane region" description="Helical" evidence="8">
    <location>
        <begin position="156"/>
        <end position="179"/>
    </location>
</feature>
<evidence type="ECO:0000256" key="7">
    <source>
        <dbReference type="SAM" id="MobiDB-lite"/>
    </source>
</evidence>
<evidence type="ECO:0000256" key="2">
    <source>
        <dbReference type="ARBA" id="ARBA00022448"/>
    </source>
</evidence>
<comment type="caution">
    <text evidence="10">The sequence shown here is derived from an EMBL/GenBank/DDBJ whole genome shotgun (WGS) entry which is preliminary data.</text>
</comment>
<keyword evidence="5 8" id="KW-0472">Membrane</keyword>
<accession>A0ABQ5P9E1</accession>
<feature type="transmembrane region" description="Helical" evidence="8">
    <location>
        <begin position="185"/>
        <end position="207"/>
    </location>
</feature>
<evidence type="ECO:0000256" key="5">
    <source>
        <dbReference type="ARBA" id="ARBA00023136"/>
    </source>
</evidence>
<dbReference type="Proteomes" id="UP001291653">
    <property type="component" value="Unassembled WGS sequence"/>
</dbReference>
<dbReference type="SUPFAM" id="SSF103473">
    <property type="entry name" value="MFS general substrate transporter"/>
    <property type="match status" value="2"/>
</dbReference>
<feature type="transmembrane region" description="Helical" evidence="8">
    <location>
        <begin position="219"/>
        <end position="240"/>
    </location>
</feature>
<keyword evidence="4 8" id="KW-1133">Transmembrane helix</keyword>
<feature type="transmembrane region" description="Helical" evidence="8">
    <location>
        <begin position="124"/>
        <end position="144"/>
    </location>
</feature>
<feature type="transmembrane region" description="Helical" evidence="8">
    <location>
        <begin position="100"/>
        <end position="118"/>
    </location>
</feature>
<keyword evidence="3 8" id="KW-0812">Transmembrane</keyword>
<proteinExistence type="predicted"/>
<evidence type="ECO:0000256" key="1">
    <source>
        <dbReference type="ARBA" id="ARBA00004651"/>
    </source>
</evidence>
<evidence type="ECO:0000256" key="3">
    <source>
        <dbReference type="ARBA" id="ARBA00022692"/>
    </source>
</evidence>
<protein>
    <recommendedName>
        <fullName evidence="9">Major facilitator superfamily (MFS) profile domain-containing protein</fullName>
    </recommendedName>
</protein>
<feature type="transmembrane region" description="Helical" evidence="8">
    <location>
        <begin position="292"/>
        <end position="313"/>
    </location>
</feature>
<dbReference type="PANTHER" id="PTHR42718">
    <property type="entry name" value="MAJOR FACILITATOR SUPERFAMILY MULTIDRUG TRANSPORTER MFSC"/>
    <property type="match status" value="1"/>
</dbReference>
<comment type="subcellular location">
    <subcellularLocation>
        <location evidence="1">Cell membrane</location>
        <topology evidence="1">Multi-pass membrane protein</topology>
    </subcellularLocation>
</comment>
<organism evidence="10 11">
    <name type="scientific">Streptomyces yaizuensis</name>
    <dbReference type="NCBI Taxonomy" id="2989713"/>
    <lineage>
        <taxon>Bacteria</taxon>
        <taxon>Bacillati</taxon>
        <taxon>Actinomycetota</taxon>
        <taxon>Actinomycetes</taxon>
        <taxon>Kitasatosporales</taxon>
        <taxon>Streptomycetaceae</taxon>
        <taxon>Streptomyces</taxon>
    </lineage>
</organism>
<keyword evidence="6" id="KW-0046">Antibiotic resistance</keyword>
<dbReference type="InterPro" id="IPR011701">
    <property type="entry name" value="MFS"/>
</dbReference>
<evidence type="ECO:0000256" key="4">
    <source>
        <dbReference type="ARBA" id="ARBA00022989"/>
    </source>
</evidence>
<evidence type="ECO:0000313" key="10">
    <source>
        <dbReference type="EMBL" id="GLF99209.1"/>
    </source>
</evidence>
<dbReference type="EMBL" id="BSBI01000018">
    <property type="protein sequence ID" value="GLF99209.1"/>
    <property type="molecule type" value="Genomic_DNA"/>
</dbReference>
<feature type="transmembrane region" description="Helical" evidence="8">
    <location>
        <begin position="319"/>
        <end position="337"/>
    </location>
</feature>
<evidence type="ECO:0000256" key="6">
    <source>
        <dbReference type="ARBA" id="ARBA00023251"/>
    </source>
</evidence>
<feature type="transmembrane region" description="Helical" evidence="8">
    <location>
        <begin position="49"/>
        <end position="69"/>
    </location>
</feature>
<dbReference type="PROSITE" id="PS50850">
    <property type="entry name" value="MFS"/>
    <property type="match status" value="1"/>
</dbReference>
<reference evidence="10 11" key="1">
    <citation type="submission" date="2022-10" db="EMBL/GenBank/DDBJ databases">
        <title>Draft genome sequence of Streptomyces sp. YSPA8.</title>
        <authorList>
            <person name="Moriuchi R."/>
            <person name="Dohra H."/>
            <person name="Yamamura H."/>
            <person name="Kodani S."/>
        </authorList>
    </citation>
    <scope>NUCLEOTIDE SEQUENCE [LARGE SCALE GENOMIC DNA]</scope>
    <source>
        <strain evidence="10 11">YSPA8</strain>
    </source>
</reference>